<dbReference type="InterPro" id="IPR050707">
    <property type="entry name" value="HTH_MetabolicPath_Reg"/>
</dbReference>
<dbReference type="GO" id="GO:0003700">
    <property type="term" value="F:DNA-binding transcription factor activity"/>
    <property type="evidence" value="ECO:0007669"/>
    <property type="project" value="TreeGrafter"/>
</dbReference>
<evidence type="ECO:0000256" key="2">
    <source>
        <dbReference type="ARBA" id="ARBA00023015"/>
    </source>
</evidence>
<feature type="domain" description="IclR-ED" evidence="9">
    <location>
        <begin position="94"/>
        <end position="275"/>
    </location>
</feature>
<dbReference type="InterPro" id="IPR036390">
    <property type="entry name" value="WH_DNA-bd_sf"/>
</dbReference>
<dbReference type="EMBL" id="VFPQ01000001">
    <property type="protein sequence ID" value="TQM73693.1"/>
    <property type="molecule type" value="Genomic_DNA"/>
</dbReference>
<dbReference type="InterPro" id="IPR005471">
    <property type="entry name" value="Tscrpt_reg_IclR_N"/>
</dbReference>
<dbReference type="OrthoDB" id="60629at2"/>
<dbReference type="Gene3D" id="3.30.450.40">
    <property type="match status" value="1"/>
</dbReference>
<evidence type="ECO:0000259" key="9">
    <source>
        <dbReference type="PROSITE" id="PS51078"/>
    </source>
</evidence>
<keyword evidence="2" id="KW-0805">Transcription regulation</keyword>
<dbReference type="Proteomes" id="UP000319213">
    <property type="component" value="Unassembled WGS sequence"/>
</dbReference>
<keyword evidence="11" id="KW-1185">Reference proteome</keyword>
<dbReference type="SUPFAM" id="SSF55781">
    <property type="entry name" value="GAF domain-like"/>
    <property type="match status" value="1"/>
</dbReference>
<dbReference type="InterPro" id="IPR036388">
    <property type="entry name" value="WH-like_DNA-bd_sf"/>
</dbReference>
<evidence type="ECO:0000313" key="10">
    <source>
        <dbReference type="EMBL" id="TQM73693.1"/>
    </source>
</evidence>
<evidence type="ECO:0000256" key="7">
    <source>
        <dbReference type="SAM" id="MobiDB-lite"/>
    </source>
</evidence>
<reference evidence="10 11" key="1">
    <citation type="submission" date="2019-06" db="EMBL/GenBank/DDBJ databases">
        <title>Sequencing the genomes of 1000 actinobacteria strains.</title>
        <authorList>
            <person name="Klenk H.-P."/>
        </authorList>
    </citation>
    <scope>NUCLEOTIDE SEQUENCE [LARGE SCALE GENOMIC DNA]</scope>
    <source>
        <strain evidence="10 11">DSM 43186</strain>
    </source>
</reference>
<evidence type="ECO:0000256" key="4">
    <source>
        <dbReference type="ARBA" id="ARBA00023163"/>
    </source>
</evidence>
<comment type="function">
    <text evidence="5">May be an activator protein for the gylABX operon.</text>
</comment>
<keyword evidence="3" id="KW-0238">DNA-binding</keyword>
<dbReference type="PROSITE" id="PS51078">
    <property type="entry name" value="ICLR_ED"/>
    <property type="match status" value="1"/>
</dbReference>
<feature type="domain" description="HTH iclR-type" evidence="8">
    <location>
        <begin position="33"/>
        <end position="93"/>
    </location>
</feature>
<dbReference type="InterPro" id="IPR014757">
    <property type="entry name" value="Tscrpt_reg_IclR_C"/>
</dbReference>
<protein>
    <recommendedName>
        <fullName evidence="6">Glycerol operon regulatory protein</fullName>
    </recommendedName>
</protein>
<accession>A0A543ISZ8</accession>
<evidence type="ECO:0000256" key="3">
    <source>
        <dbReference type="ARBA" id="ARBA00023125"/>
    </source>
</evidence>
<dbReference type="SMART" id="SM00346">
    <property type="entry name" value="HTH_ICLR"/>
    <property type="match status" value="1"/>
</dbReference>
<evidence type="ECO:0000256" key="6">
    <source>
        <dbReference type="ARBA" id="ARBA00070406"/>
    </source>
</evidence>
<proteinExistence type="predicted"/>
<keyword evidence="4" id="KW-0804">Transcription</keyword>
<dbReference type="AlphaFoldDB" id="A0A543ISZ8"/>
<comment type="caution">
    <text evidence="10">The sequence shown here is derived from an EMBL/GenBank/DDBJ whole genome shotgun (WGS) entry which is preliminary data.</text>
</comment>
<evidence type="ECO:0000313" key="11">
    <source>
        <dbReference type="Proteomes" id="UP000319213"/>
    </source>
</evidence>
<feature type="region of interest" description="Disordered" evidence="7">
    <location>
        <begin position="1"/>
        <end position="32"/>
    </location>
</feature>
<dbReference type="FunFam" id="1.10.10.10:FF:000056">
    <property type="entry name" value="IclR family transcriptional regulator"/>
    <property type="match status" value="1"/>
</dbReference>
<gene>
    <name evidence="10" type="ORF">FHX40_0346</name>
</gene>
<sequence>MSATTTNSSPALRATKGTPNRKGLGSNGRDLSSTSVGKALHLLDSFRNAGPTLGVTELARRAGVPKSTAFRLLAYLEQGGFVERAGTNYRLAWRLFELGNRVQHCRPRGLRDVAVPHMSDLHARTNHTVHLAVLEGSDIIYLEKIHGKSSVRTPTNVGSRVPAACTGLGKSILAMSDPETVQRVLREGLTRRTPYTIVDPNRFLAELAAVRANGVAIDREEAALGLSCVAAPIMVKGEVIGAVSMSLPSARLNPATNVPLIRRTAENIAADYRAL</sequence>
<dbReference type="SUPFAM" id="SSF46785">
    <property type="entry name" value="Winged helix' DNA-binding domain"/>
    <property type="match status" value="1"/>
</dbReference>
<keyword evidence="1" id="KW-0319">Glycerol metabolism</keyword>
<dbReference type="PANTHER" id="PTHR30136:SF24">
    <property type="entry name" value="HTH-TYPE TRANSCRIPTIONAL REPRESSOR ALLR"/>
    <property type="match status" value="1"/>
</dbReference>
<dbReference type="GO" id="GO:0045892">
    <property type="term" value="P:negative regulation of DNA-templated transcription"/>
    <property type="evidence" value="ECO:0007669"/>
    <property type="project" value="TreeGrafter"/>
</dbReference>
<evidence type="ECO:0000256" key="5">
    <source>
        <dbReference type="ARBA" id="ARBA00058938"/>
    </source>
</evidence>
<dbReference type="PANTHER" id="PTHR30136">
    <property type="entry name" value="HELIX-TURN-HELIX TRANSCRIPTIONAL REGULATOR, ICLR FAMILY"/>
    <property type="match status" value="1"/>
</dbReference>
<organism evidence="10 11">
    <name type="scientific">Thermopolyspora flexuosa</name>
    <dbReference type="NCBI Taxonomy" id="103836"/>
    <lineage>
        <taxon>Bacteria</taxon>
        <taxon>Bacillati</taxon>
        <taxon>Actinomycetota</taxon>
        <taxon>Actinomycetes</taxon>
        <taxon>Streptosporangiales</taxon>
        <taxon>Streptosporangiaceae</taxon>
        <taxon>Thermopolyspora</taxon>
    </lineage>
</organism>
<dbReference type="RefSeq" id="WP_142257972.1">
    <property type="nucleotide sequence ID" value="NZ_BMPV01000004.1"/>
</dbReference>
<dbReference type="Pfam" id="PF09339">
    <property type="entry name" value="HTH_IclR"/>
    <property type="match status" value="1"/>
</dbReference>
<name>A0A543ISZ8_9ACTN</name>
<dbReference type="GO" id="GO:0003677">
    <property type="term" value="F:DNA binding"/>
    <property type="evidence" value="ECO:0007669"/>
    <property type="project" value="UniProtKB-KW"/>
</dbReference>
<dbReference type="Pfam" id="PF01614">
    <property type="entry name" value="IclR_C"/>
    <property type="match status" value="1"/>
</dbReference>
<dbReference type="Gene3D" id="1.10.10.10">
    <property type="entry name" value="Winged helix-like DNA-binding domain superfamily/Winged helix DNA-binding domain"/>
    <property type="match status" value="1"/>
</dbReference>
<feature type="compositionally biased region" description="Polar residues" evidence="7">
    <location>
        <begin position="1"/>
        <end position="10"/>
    </location>
</feature>
<dbReference type="GO" id="GO:0006071">
    <property type="term" value="P:glycerol metabolic process"/>
    <property type="evidence" value="ECO:0007669"/>
    <property type="project" value="UniProtKB-KW"/>
</dbReference>
<evidence type="ECO:0000256" key="1">
    <source>
        <dbReference type="ARBA" id="ARBA00022798"/>
    </source>
</evidence>
<dbReference type="InterPro" id="IPR029016">
    <property type="entry name" value="GAF-like_dom_sf"/>
</dbReference>
<dbReference type="PROSITE" id="PS51077">
    <property type="entry name" value="HTH_ICLR"/>
    <property type="match status" value="1"/>
</dbReference>
<evidence type="ECO:0000259" key="8">
    <source>
        <dbReference type="PROSITE" id="PS51077"/>
    </source>
</evidence>